<evidence type="ECO:0000313" key="7">
    <source>
        <dbReference type="Proteomes" id="UP000218767"/>
    </source>
</evidence>
<dbReference type="Gene3D" id="1.20.120.910">
    <property type="entry name" value="DksA, coiled-coil domain"/>
    <property type="match status" value="1"/>
</dbReference>
<organism evidence="6 7">
    <name type="scientific">SAR86 cluster bacterium</name>
    <dbReference type="NCBI Taxonomy" id="2030880"/>
    <lineage>
        <taxon>Bacteria</taxon>
        <taxon>Pseudomonadati</taxon>
        <taxon>Pseudomonadota</taxon>
        <taxon>Gammaproteobacteria</taxon>
        <taxon>SAR86 cluster</taxon>
    </lineage>
</organism>
<dbReference type="Proteomes" id="UP000218767">
    <property type="component" value="Unassembled WGS sequence"/>
</dbReference>
<dbReference type="SUPFAM" id="SSF57716">
    <property type="entry name" value="Glucocorticoid receptor-like (DNA-binding domain)"/>
    <property type="match status" value="1"/>
</dbReference>
<sequence>MEAATILDQLTPKQTEELRSLLQFNKNKLEQQLLDAESATGVVTLDQSSVGRVSRMDAMQQQSMAVSTRTKAEASLRKILKALKRMDLEDFGYCGQCDEPIPFNRLKVQPEASHCLKCQDQQESL</sequence>
<dbReference type="EMBL" id="NVUL01000073">
    <property type="protein sequence ID" value="PCI75504.1"/>
    <property type="molecule type" value="Genomic_DNA"/>
</dbReference>
<name>A0A2A4WZ32_9GAMM</name>
<comment type="caution">
    <text evidence="6">The sequence shown here is derived from an EMBL/GenBank/DDBJ whole genome shotgun (WGS) entry which is preliminary data.</text>
</comment>
<evidence type="ECO:0000259" key="5">
    <source>
        <dbReference type="Pfam" id="PF01258"/>
    </source>
</evidence>
<evidence type="ECO:0000256" key="3">
    <source>
        <dbReference type="ARBA" id="ARBA00022833"/>
    </source>
</evidence>
<reference evidence="7" key="1">
    <citation type="submission" date="2017-08" db="EMBL/GenBank/DDBJ databases">
        <title>A dynamic microbial community with high functional redundancy inhabits the cold, oxic subseafloor aquifer.</title>
        <authorList>
            <person name="Tully B.J."/>
            <person name="Wheat C.G."/>
            <person name="Glazer B.T."/>
            <person name="Huber J.A."/>
        </authorList>
    </citation>
    <scope>NUCLEOTIDE SEQUENCE [LARGE SCALE GENOMIC DNA]</scope>
</reference>
<evidence type="ECO:0000256" key="4">
    <source>
        <dbReference type="PROSITE-ProRule" id="PRU00510"/>
    </source>
</evidence>
<evidence type="ECO:0000256" key="2">
    <source>
        <dbReference type="ARBA" id="ARBA00022771"/>
    </source>
</evidence>
<evidence type="ECO:0000256" key="1">
    <source>
        <dbReference type="ARBA" id="ARBA00022723"/>
    </source>
</evidence>
<dbReference type="PROSITE" id="PS51128">
    <property type="entry name" value="ZF_DKSA_2"/>
    <property type="match status" value="1"/>
</dbReference>
<feature type="zinc finger region" description="dksA C4-type" evidence="4">
    <location>
        <begin position="94"/>
        <end position="118"/>
    </location>
</feature>
<dbReference type="InterPro" id="IPR000962">
    <property type="entry name" value="Znf_DskA_TraR"/>
</dbReference>
<dbReference type="GO" id="GO:0008270">
    <property type="term" value="F:zinc ion binding"/>
    <property type="evidence" value="ECO:0007669"/>
    <property type="project" value="UniProtKB-KW"/>
</dbReference>
<dbReference type="PANTHER" id="PTHR33823:SF4">
    <property type="entry name" value="GENERAL STRESS PROTEIN 16O"/>
    <property type="match status" value="1"/>
</dbReference>
<dbReference type="PANTHER" id="PTHR33823">
    <property type="entry name" value="RNA POLYMERASE-BINDING TRANSCRIPTION FACTOR DKSA-RELATED"/>
    <property type="match status" value="1"/>
</dbReference>
<keyword evidence="1" id="KW-0479">Metal-binding</keyword>
<protein>
    <submittedName>
        <fullName evidence="6">Molecular chaperone DnaK</fullName>
    </submittedName>
</protein>
<evidence type="ECO:0000313" key="6">
    <source>
        <dbReference type="EMBL" id="PCI75504.1"/>
    </source>
</evidence>
<keyword evidence="3" id="KW-0862">Zinc</keyword>
<proteinExistence type="predicted"/>
<dbReference type="AlphaFoldDB" id="A0A2A4WZ32"/>
<dbReference type="Pfam" id="PF01258">
    <property type="entry name" value="zf-dskA_traR"/>
    <property type="match status" value="1"/>
</dbReference>
<keyword evidence="2" id="KW-0863">Zinc-finger</keyword>
<feature type="domain" description="Zinc finger DksA/TraR C4-type" evidence="5">
    <location>
        <begin position="90"/>
        <end position="123"/>
    </location>
</feature>
<gene>
    <name evidence="6" type="ORF">COB20_12725</name>
</gene>
<accession>A0A2A4WZ32</accession>